<dbReference type="AlphaFoldDB" id="A0A1H0LST8"/>
<gene>
    <name evidence="1" type="ORF">SAMN04487957_11091</name>
</gene>
<accession>A0A1H0LST8</accession>
<evidence type="ECO:0000313" key="2">
    <source>
        <dbReference type="Proteomes" id="UP000199075"/>
    </source>
</evidence>
<organism evidence="1 2">
    <name type="scientific">Halomonas shengliensis</name>
    <dbReference type="NCBI Taxonomy" id="419597"/>
    <lineage>
        <taxon>Bacteria</taxon>
        <taxon>Pseudomonadati</taxon>
        <taxon>Pseudomonadota</taxon>
        <taxon>Gammaproteobacteria</taxon>
        <taxon>Oceanospirillales</taxon>
        <taxon>Halomonadaceae</taxon>
        <taxon>Halomonas</taxon>
    </lineage>
</organism>
<name>A0A1H0LST8_9GAMM</name>
<proteinExistence type="predicted"/>
<dbReference type="RefSeq" id="WP_089680301.1">
    <property type="nucleotide sequence ID" value="NZ_FNIV01000010.1"/>
</dbReference>
<dbReference type="OrthoDB" id="7068141at2"/>
<keyword evidence="2" id="KW-1185">Reference proteome</keyword>
<dbReference type="Proteomes" id="UP000199075">
    <property type="component" value="Unassembled WGS sequence"/>
</dbReference>
<dbReference type="STRING" id="419597.SAMN04487957_11091"/>
<protein>
    <submittedName>
        <fullName evidence="1">Uncharacterized protein</fullName>
    </submittedName>
</protein>
<dbReference type="EMBL" id="FNIV01000010">
    <property type="protein sequence ID" value="SDO71194.1"/>
    <property type="molecule type" value="Genomic_DNA"/>
</dbReference>
<sequence>MIHTHTLVVRYPEGEWPAYRADTKINGGELVAVDFDGNRLRVCQQLEEALESIERIAVDGSATGHNRMVIAEKARAALELAQGISRGEMTA</sequence>
<reference evidence="2" key="1">
    <citation type="submission" date="2016-10" db="EMBL/GenBank/DDBJ databases">
        <authorList>
            <person name="Varghese N."/>
            <person name="Submissions S."/>
        </authorList>
    </citation>
    <scope>NUCLEOTIDE SEQUENCE [LARGE SCALE GENOMIC DNA]</scope>
    <source>
        <strain evidence="2">CGMCC 1.6444</strain>
    </source>
</reference>
<evidence type="ECO:0000313" key="1">
    <source>
        <dbReference type="EMBL" id="SDO71194.1"/>
    </source>
</evidence>